<dbReference type="PRINTS" id="PR00420">
    <property type="entry name" value="RNGMNOXGNASE"/>
</dbReference>
<evidence type="ECO:0000256" key="2">
    <source>
        <dbReference type="ARBA" id="ARBA00022827"/>
    </source>
</evidence>
<proteinExistence type="predicted"/>
<accession>A0ABS4UGK0</accession>
<keyword evidence="4" id="KW-0503">Monooxygenase</keyword>
<evidence type="ECO:0000313" key="7">
    <source>
        <dbReference type="Proteomes" id="UP000755585"/>
    </source>
</evidence>
<comment type="caution">
    <text evidence="6">The sequence shown here is derived from an EMBL/GenBank/DDBJ whole genome shotgun (WGS) entry which is preliminary data.</text>
</comment>
<dbReference type="PANTHER" id="PTHR46972:SF1">
    <property type="entry name" value="FAD DEPENDENT OXIDOREDUCTASE DOMAIN-CONTAINING PROTEIN"/>
    <property type="match status" value="1"/>
</dbReference>
<dbReference type="Pfam" id="PF01494">
    <property type="entry name" value="FAD_binding_3"/>
    <property type="match status" value="1"/>
</dbReference>
<dbReference type="SUPFAM" id="SSF51905">
    <property type="entry name" value="FAD/NAD(P)-binding domain"/>
    <property type="match status" value="1"/>
</dbReference>
<dbReference type="InterPro" id="IPR036188">
    <property type="entry name" value="FAD/NAD-bd_sf"/>
</dbReference>
<evidence type="ECO:0000259" key="5">
    <source>
        <dbReference type="Pfam" id="PF01494"/>
    </source>
</evidence>
<evidence type="ECO:0000313" key="6">
    <source>
        <dbReference type="EMBL" id="MBP2350758.1"/>
    </source>
</evidence>
<protein>
    <submittedName>
        <fullName evidence="6">2-polyprenyl-6-methoxyphenol hydroxylase-like FAD-dependent oxidoreductase</fullName>
    </submittedName>
</protein>
<organism evidence="6 7">
    <name type="scientific">Kribbella aluminosa</name>
    <dbReference type="NCBI Taxonomy" id="416017"/>
    <lineage>
        <taxon>Bacteria</taxon>
        <taxon>Bacillati</taxon>
        <taxon>Actinomycetota</taxon>
        <taxon>Actinomycetes</taxon>
        <taxon>Propionibacteriales</taxon>
        <taxon>Kribbellaceae</taxon>
        <taxon>Kribbella</taxon>
    </lineage>
</organism>
<dbReference type="RefSeq" id="WP_209693760.1">
    <property type="nucleotide sequence ID" value="NZ_BAAAVU010000011.1"/>
</dbReference>
<feature type="domain" description="FAD-binding" evidence="5">
    <location>
        <begin position="2"/>
        <end position="322"/>
    </location>
</feature>
<keyword evidence="1" id="KW-0285">Flavoprotein</keyword>
<sequence length="348" mass="36644">MIAIIGAGLGGLMLARILQVNGVEAVVYEADASPAVRTQGGMLDIHEDSGQVALRAAGLYDDFLPLVLPGGEAMKVYDKHAVLRHADDGGSGRPEVHRKALRDLLIDSLPAGMIRWGSKVDLADDQLRLADGTVVGADLVVGADGAWSKVRSLVSDAVPQYAGISFAELDLLDPDVRHPESAELVGGGSMFALSDGRGLLAHREPDRLHVYAAFRATEHAPVTPEALAATFAGWDDALLRLVLDADGELIPRPIHALPIGHQWKPVPGVTLLGDAAHLMSPFAGEGANLALQDAAELAAVLVSGEPLDTYESALFARAEQSARESADNLEICFAPDAPTGLVNFFRGL</sequence>
<keyword evidence="3" id="KW-0560">Oxidoreductase</keyword>
<dbReference type="Proteomes" id="UP000755585">
    <property type="component" value="Unassembled WGS sequence"/>
</dbReference>
<dbReference type="EMBL" id="JAGINT010000001">
    <property type="protein sequence ID" value="MBP2350758.1"/>
    <property type="molecule type" value="Genomic_DNA"/>
</dbReference>
<dbReference type="Gene3D" id="3.50.50.60">
    <property type="entry name" value="FAD/NAD(P)-binding domain"/>
    <property type="match status" value="1"/>
</dbReference>
<gene>
    <name evidence="6" type="ORF">JOF29_001841</name>
</gene>
<evidence type="ECO:0000256" key="4">
    <source>
        <dbReference type="ARBA" id="ARBA00023033"/>
    </source>
</evidence>
<reference evidence="6 7" key="1">
    <citation type="submission" date="2021-03" db="EMBL/GenBank/DDBJ databases">
        <title>Sequencing the genomes of 1000 actinobacteria strains.</title>
        <authorList>
            <person name="Klenk H.-P."/>
        </authorList>
    </citation>
    <scope>NUCLEOTIDE SEQUENCE [LARGE SCALE GENOMIC DNA]</scope>
    <source>
        <strain evidence="6 7">DSM 18824</strain>
    </source>
</reference>
<keyword evidence="7" id="KW-1185">Reference proteome</keyword>
<evidence type="ECO:0000256" key="3">
    <source>
        <dbReference type="ARBA" id="ARBA00023002"/>
    </source>
</evidence>
<name>A0ABS4UGK0_9ACTN</name>
<dbReference type="InterPro" id="IPR002938">
    <property type="entry name" value="FAD-bd"/>
</dbReference>
<keyword evidence="2" id="KW-0274">FAD</keyword>
<evidence type="ECO:0000256" key="1">
    <source>
        <dbReference type="ARBA" id="ARBA00022630"/>
    </source>
</evidence>
<dbReference type="PANTHER" id="PTHR46972">
    <property type="entry name" value="MONOOXYGENASE ASQM-RELATED"/>
    <property type="match status" value="1"/>
</dbReference>